<feature type="region of interest" description="Disordered" evidence="1">
    <location>
        <begin position="159"/>
        <end position="180"/>
    </location>
</feature>
<feature type="signal peptide" evidence="2">
    <location>
        <begin position="1"/>
        <end position="24"/>
    </location>
</feature>
<dbReference type="Pfam" id="PF12543">
    <property type="entry name" value="DUF3738"/>
    <property type="match status" value="1"/>
</dbReference>
<evidence type="ECO:0000313" key="4">
    <source>
        <dbReference type="Proteomes" id="UP000182427"/>
    </source>
</evidence>
<dbReference type="EMBL" id="LT629690">
    <property type="protein sequence ID" value="SDF63052.1"/>
    <property type="molecule type" value="Genomic_DNA"/>
</dbReference>
<name>A0A1G7MMQ2_9BACT</name>
<organism evidence="3 4">
    <name type="scientific">Terriglobus roseus</name>
    <dbReference type="NCBI Taxonomy" id="392734"/>
    <lineage>
        <taxon>Bacteria</taxon>
        <taxon>Pseudomonadati</taxon>
        <taxon>Acidobacteriota</taxon>
        <taxon>Terriglobia</taxon>
        <taxon>Terriglobales</taxon>
        <taxon>Acidobacteriaceae</taxon>
        <taxon>Terriglobus</taxon>
    </lineage>
</organism>
<evidence type="ECO:0000313" key="3">
    <source>
        <dbReference type="EMBL" id="SDF63052.1"/>
    </source>
</evidence>
<dbReference type="AlphaFoldDB" id="A0A1G7MMQ2"/>
<keyword evidence="2" id="KW-0732">Signal</keyword>
<evidence type="ECO:0000256" key="2">
    <source>
        <dbReference type="SAM" id="SignalP"/>
    </source>
</evidence>
<keyword evidence="4" id="KW-1185">Reference proteome</keyword>
<dbReference type="NCBIfam" id="TIGR03435">
    <property type="entry name" value="Soli_TIGR03435"/>
    <property type="match status" value="1"/>
</dbReference>
<sequence length="287" mass="31231">MKTIVKAGFGFALFLFALGQQAQAQEAGKTQVYEVATIKPSAASEIPSTFLWSPVRFSARGQTLRQLIKTAYEIRMDAQLVGAPAWAETERFDVEAKLTPAQAEIFSKVPLGERLHEYKLMLRGLLEERFALKTSQQSRELPVYALVVAKGGPKIKEVAGLKPEGGRLPPPPPPGAMMPSGIKMPRVSVTPGRYRSSAIPIDSFTNWLAGRPETGNRIVVDRTGLAGTYDFDLHWNPEALSSAKAEGGGEAPDLFSALREQLGLQLVNAKEAVPVVVVEHVERPSDN</sequence>
<feature type="chain" id="PRO_5009241993" evidence="2">
    <location>
        <begin position="25"/>
        <end position="287"/>
    </location>
</feature>
<protein>
    <submittedName>
        <fullName evidence="3">Soil-associated protein, TIGR03435 family</fullName>
    </submittedName>
</protein>
<reference evidence="3 4" key="1">
    <citation type="submission" date="2016-10" db="EMBL/GenBank/DDBJ databases">
        <authorList>
            <person name="de Groot N.N."/>
        </authorList>
    </citation>
    <scope>NUCLEOTIDE SEQUENCE [LARGE SCALE GENOMIC DNA]</scope>
    <source>
        <strain evidence="3 4">GAS232</strain>
    </source>
</reference>
<dbReference type="Proteomes" id="UP000182427">
    <property type="component" value="Chromosome I"/>
</dbReference>
<evidence type="ECO:0000256" key="1">
    <source>
        <dbReference type="SAM" id="MobiDB-lite"/>
    </source>
</evidence>
<dbReference type="RefSeq" id="WP_083345728.1">
    <property type="nucleotide sequence ID" value="NZ_LT629690.1"/>
</dbReference>
<accession>A0A1G7MMQ2</accession>
<dbReference type="InterPro" id="IPR017801">
    <property type="entry name" value="DUF3738"/>
</dbReference>
<gene>
    <name evidence="3" type="ORF">SAMN05444167_2852</name>
</gene>
<dbReference type="OrthoDB" id="118222at2"/>
<proteinExistence type="predicted"/>